<dbReference type="EMBL" id="JBHSAP010000007">
    <property type="protein sequence ID" value="MFC4075639.1"/>
    <property type="molecule type" value="Genomic_DNA"/>
</dbReference>
<dbReference type="NCBIfam" id="TIGR01443">
    <property type="entry name" value="intein_Cterm"/>
    <property type="match status" value="1"/>
</dbReference>
<dbReference type="Gene3D" id="2.170.16.10">
    <property type="entry name" value="Hedgehog/Intein (Hint) domain"/>
    <property type="match status" value="1"/>
</dbReference>
<protein>
    <submittedName>
        <fullName evidence="1">Polymorphic toxin-type HINT domain-containing protein</fullName>
    </submittedName>
</protein>
<dbReference type="InterPro" id="IPR036844">
    <property type="entry name" value="Hint_dom_sf"/>
</dbReference>
<dbReference type="InterPro" id="IPR030934">
    <property type="entry name" value="Intein_C"/>
</dbReference>
<dbReference type="CDD" id="cd00081">
    <property type="entry name" value="Hint"/>
    <property type="match status" value="1"/>
</dbReference>
<gene>
    <name evidence="1" type="ORF">ACFOUO_02325</name>
</gene>
<keyword evidence="2" id="KW-1185">Reference proteome</keyword>
<dbReference type="PROSITE" id="PS50818">
    <property type="entry name" value="INTEIN_C_TER"/>
    <property type="match status" value="1"/>
</dbReference>
<dbReference type="SUPFAM" id="SSF51294">
    <property type="entry name" value="Hedgehog/intein (Hint) domain"/>
    <property type="match status" value="1"/>
</dbReference>
<name>A0ABV8JE88_9BACL</name>
<comment type="caution">
    <text evidence="1">The sequence shown here is derived from an EMBL/GenBank/DDBJ whole genome shotgun (WGS) entry which is preliminary data.</text>
</comment>
<evidence type="ECO:0000313" key="2">
    <source>
        <dbReference type="Proteomes" id="UP001595843"/>
    </source>
</evidence>
<evidence type="ECO:0000313" key="1">
    <source>
        <dbReference type="EMBL" id="MFC4075639.1"/>
    </source>
</evidence>
<organism evidence="1 2">
    <name type="scientific">Salinithrix halophila</name>
    <dbReference type="NCBI Taxonomy" id="1485204"/>
    <lineage>
        <taxon>Bacteria</taxon>
        <taxon>Bacillati</taxon>
        <taxon>Bacillota</taxon>
        <taxon>Bacilli</taxon>
        <taxon>Bacillales</taxon>
        <taxon>Thermoactinomycetaceae</taxon>
        <taxon>Salinithrix</taxon>
    </lineage>
</organism>
<accession>A0ABV8JE88</accession>
<dbReference type="Pfam" id="PF07591">
    <property type="entry name" value="PT-HINT"/>
    <property type="match status" value="1"/>
</dbReference>
<sequence>MQGKGWVKAKDLQKGDRLQAADGRQVRVDRVVQRNTKPIKVYNFEVEDYHTYFVSDAQVWVHNRCGGYIPNSPLKKQRVKKQDIPLPDPRAEGRPHTVLGGKMGSDGVYYRQSATFSGPSWPKANGYDVPISEVHWHNHSTPQFHSNPHQHVFRYNTEQKSWRRGDQESLYR</sequence>
<dbReference type="Proteomes" id="UP001595843">
    <property type="component" value="Unassembled WGS sequence"/>
</dbReference>
<proteinExistence type="predicted"/>
<reference evidence="2" key="1">
    <citation type="journal article" date="2019" name="Int. J. Syst. Evol. Microbiol.">
        <title>The Global Catalogue of Microorganisms (GCM) 10K type strain sequencing project: providing services to taxonomists for standard genome sequencing and annotation.</title>
        <authorList>
            <consortium name="The Broad Institute Genomics Platform"/>
            <consortium name="The Broad Institute Genome Sequencing Center for Infectious Disease"/>
            <person name="Wu L."/>
            <person name="Ma J."/>
        </authorList>
    </citation>
    <scope>NUCLEOTIDE SEQUENCE [LARGE SCALE GENOMIC DNA]</scope>
    <source>
        <strain evidence="2">IBRC-M 10813</strain>
    </source>
</reference>
<dbReference type="RefSeq" id="WP_380701761.1">
    <property type="nucleotide sequence ID" value="NZ_JBHSAP010000007.1"/>
</dbReference>